<feature type="compositionally biased region" description="Pro residues" evidence="15">
    <location>
        <begin position="45"/>
        <end position="54"/>
    </location>
</feature>
<dbReference type="AlphaFoldDB" id="A0A507E9Y5"/>
<protein>
    <recommendedName>
        <fullName evidence="6">Amino-acid acetyltransferase, mitochondrial</fullName>
        <ecNumber evidence="5">2.3.1.1</ecNumber>
    </recommendedName>
    <alternativeName>
        <fullName evidence="12">Glutamate N-acetyltransferase</fullName>
    </alternativeName>
    <alternativeName>
        <fullName evidence="13">N-acetylglutamate synthase</fullName>
    </alternativeName>
</protein>
<comment type="subcellular location">
    <subcellularLocation>
        <location evidence="2">Mitochondrion</location>
    </subcellularLocation>
</comment>
<evidence type="ECO:0000256" key="11">
    <source>
        <dbReference type="ARBA" id="ARBA00023315"/>
    </source>
</evidence>
<keyword evidence="10" id="KW-0496">Mitochondrion</keyword>
<feature type="compositionally biased region" description="Polar residues" evidence="15">
    <location>
        <begin position="18"/>
        <end position="33"/>
    </location>
</feature>
<dbReference type="UniPathway" id="UPA00068"/>
<dbReference type="PANTHER" id="PTHR23342">
    <property type="entry name" value="N-ACETYLGLUTAMATE SYNTHASE"/>
    <property type="match status" value="1"/>
</dbReference>
<evidence type="ECO:0000256" key="1">
    <source>
        <dbReference type="ARBA" id="ARBA00002294"/>
    </source>
</evidence>
<evidence type="ECO:0000259" key="17">
    <source>
        <dbReference type="PROSITE" id="PS51731"/>
    </source>
</evidence>
<evidence type="ECO:0000256" key="10">
    <source>
        <dbReference type="ARBA" id="ARBA00023128"/>
    </source>
</evidence>
<comment type="pathway">
    <text evidence="3">Amino-acid biosynthesis; L-arginine biosynthesis; N(2)-acetyl-L-ornithine from L-glutamate: step 1/4.</text>
</comment>
<keyword evidence="8 18" id="KW-0808">Transferase</keyword>
<sequence length="580" mass="64190">MRVQTLRCSKTTLARTLRSYTSRSNSAKNNNGPSEYHYRDSHPSHPTPQVPRPVPADRQLILDILGTKPSQREARQFLKRFNQVPGSKKHGDMHYRDLRPAKNPAEVLLGSMQQQQQPGQLGMISLQNTVSEGQLAQFAGTLVHLQKLGLMPIIVLEDATTAEHGSSDFRIVQEAGIKRLFRLVDLIDAAGGRGMGLYNGIFSQTSGHTSSLSSSPEPPLADNVHVDLSPVHVALGLGQIPVLATFSFDQSHSRTTVLSSCDALVALSKALASDKVLTTPLKTILVNQRGGLAVDPANPIGFVNLEDEFADVRESITARITDSNANSNDEDHHRDLASQLRDLDTARSILTVLPSSSSAIITSVASSAALISNLITDKPPNPSTTSLQSMTFDYVPRSKHDHHRHNTPIILPTVLRHGLRVAIYKSTENVDLDRLSTLLEQSFQKHLEAEPFWERMSHVLDNIIVAGNYDGAAIVTQEPDPFDRSNTLPYLDKFAVAPTSQGIGVADILWKQLRKQYPNLSWRSRASNPVNKWYFERCEGNLRLHDSVWQLFWYGDDGVAKLRSYEEMARNVPASFSAKQ</sequence>
<evidence type="ECO:0000256" key="5">
    <source>
        <dbReference type="ARBA" id="ARBA00012697"/>
    </source>
</evidence>
<dbReference type="STRING" id="109895.A0A507E9Y5"/>
<reference evidence="18 19" key="1">
    <citation type="journal article" date="2019" name="Sci. Rep.">
        <title>Comparative genomics of chytrid fungi reveal insights into the obligate biotrophic and pathogenic lifestyle of Synchytrium endobioticum.</title>
        <authorList>
            <person name="van de Vossenberg B.T.L.H."/>
            <person name="Warris S."/>
            <person name="Nguyen H.D.T."/>
            <person name="van Gent-Pelzer M.P.E."/>
            <person name="Joly D.L."/>
            <person name="van de Geest H.C."/>
            <person name="Bonants P.J.M."/>
            <person name="Smith D.S."/>
            <person name="Levesque C.A."/>
            <person name="van der Lee T.A.J."/>
        </authorList>
    </citation>
    <scope>NUCLEOTIDE SEQUENCE [LARGE SCALE GENOMIC DNA]</scope>
    <source>
        <strain evidence="18 19">CBS 809.83</strain>
    </source>
</reference>
<comment type="catalytic activity">
    <reaction evidence="14">
        <text>L-glutamate + acetyl-CoA = N-acetyl-L-glutamate + CoA + H(+)</text>
        <dbReference type="Rhea" id="RHEA:24292"/>
        <dbReference type="ChEBI" id="CHEBI:15378"/>
        <dbReference type="ChEBI" id="CHEBI:29985"/>
        <dbReference type="ChEBI" id="CHEBI:44337"/>
        <dbReference type="ChEBI" id="CHEBI:57287"/>
        <dbReference type="ChEBI" id="CHEBI:57288"/>
        <dbReference type="EC" id="2.3.1.1"/>
    </reaction>
</comment>
<dbReference type="GO" id="GO:0006592">
    <property type="term" value="P:ornithine biosynthetic process"/>
    <property type="evidence" value="ECO:0007669"/>
    <property type="project" value="TreeGrafter"/>
</dbReference>
<proteinExistence type="inferred from homology"/>
<feature type="region of interest" description="Disordered" evidence="15">
    <location>
        <begin position="18"/>
        <end position="54"/>
    </location>
</feature>
<evidence type="ECO:0000256" key="13">
    <source>
        <dbReference type="ARBA" id="ARBA00033251"/>
    </source>
</evidence>
<keyword evidence="11" id="KW-0012">Acyltransferase</keyword>
<feature type="domain" description="N-acetyltransferase" evidence="16">
    <location>
        <begin position="421"/>
        <end position="573"/>
    </location>
</feature>
<dbReference type="Gene3D" id="3.40.1160.10">
    <property type="entry name" value="Acetylglutamate kinase-like"/>
    <property type="match status" value="1"/>
</dbReference>
<evidence type="ECO:0000313" key="19">
    <source>
        <dbReference type="Proteomes" id="UP000318582"/>
    </source>
</evidence>
<evidence type="ECO:0000256" key="3">
    <source>
        <dbReference type="ARBA" id="ARBA00004925"/>
    </source>
</evidence>
<evidence type="ECO:0000256" key="4">
    <source>
        <dbReference type="ARBA" id="ARBA00008694"/>
    </source>
</evidence>
<dbReference type="InterPro" id="IPR006855">
    <property type="entry name" value="Vertebrate-like_GNAT_dom"/>
</dbReference>
<evidence type="ECO:0000256" key="9">
    <source>
        <dbReference type="ARBA" id="ARBA00022946"/>
    </source>
</evidence>
<keyword evidence="19" id="KW-1185">Reference proteome</keyword>
<evidence type="ECO:0000256" key="7">
    <source>
        <dbReference type="ARBA" id="ARBA00022605"/>
    </source>
</evidence>
<dbReference type="PROSITE" id="PS51186">
    <property type="entry name" value="GNAT"/>
    <property type="match status" value="1"/>
</dbReference>
<comment type="caution">
    <text evidence="18">The sequence shown here is derived from an EMBL/GenBank/DDBJ whole genome shotgun (WGS) entry which is preliminary data.</text>
</comment>
<evidence type="ECO:0000256" key="15">
    <source>
        <dbReference type="SAM" id="MobiDB-lite"/>
    </source>
</evidence>
<evidence type="ECO:0000256" key="2">
    <source>
        <dbReference type="ARBA" id="ARBA00004173"/>
    </source>
</evidence>
<accession>A0A507E9Y5</accession>
<evidence type="ECO:0000256" key="6">
    <source>
        <dbReference type="ARBA" id="ARBA00018802"/>
    </source>
</evidence>
<name>A0A507E9Y5_9FUNG</name>
<dbReference type="GO" id="GO:0006526">
    <property type="term" value="P:L-arginine biosynthetic process"/>
    <property type="evidence" value="ECO:0007669"/>
    <property type="project" value="UniProtKB-UniPathway"/>
</dbReference>
<dbReference type="PROSITE" id="PS51731">
    <property type="entry name" value="GNAT_NAGS"/>
    <property type="match status" value="1"/>
</dbReference>
<dbReference type="Gene3D" id="3.40.630.30">
    <property type="match status" value="1"/>
</dbReference>
<evidence type="ECO:0000313" key="18">
    <source>
        <dbReference type="EMBL" id="TPX60207.1"/>
    </source>
</evidence>
<organism evidence="18 19">
    <name type="scientific">Powellomyces hirtus</name>
    <dbReference type="NCBI Taxonomy" id="109895"/>
    <lineage>
        <taxon>Eukaryota</taxon>
        <taxon>Fungi</taxon>
        <taxon>Fungi incertae sedis</taxon>
        <taxon>Chytridiomycota</taxon>
        <taxon>Chytridiomycota incertae sedis</taxon>
        <taxon>Chytridiomycetes</taxon>
        <taxon>Spizellomycetales</taxon>
        <taxon>Powellomycetaceae</taxon>
        <taxon>Powellomyces</taxon>
    </lineage>
</organism>
<evidence type="ECO:0000259" key="16">
    <source>
        <dbReference type="PROSITE" id="PS51186"/>
    </source>
</evidence>
<evidence type="ECO:0000256" key="12">
    <source>
        <dbReference type="ARBA" id="ARBA00030346"/>
    </source>
</evidence>
<dbReference type="Pfam" id="PF04768">
    <property type="entry name" value="NAT"/>
    <property type="match status" value="1"/>
</dbReference>
<keyword evidence="9" id="KW-0809">Transit peptide</keyword>
<comment type="similarity">
    <text evidence="4">Belongs to the acetyltransferase family.</text>
</comment>
<dbReference type="EMBL" id="QEAQ01000017">
    <property type="protein sequence ID" value="TPX60207.1"/>
    <property type="molecule type" value="Genomic_DNA"/>
</dbReference>
<dbReference type="GO" id="GO:0004042">
    <property type="term" value="F:L-glutamate N-acetyltransferase activity"/>
    <property type="evidence" value="ECO:0007669"/>
    <property type="project" value="TreeGrafter"/>
</dbReference>
<evidence type="ECO:0000256" key="14">
    <source>
        <dbReference type="ARBA" id="ARBA00048372"/>
    </source>
</evidence>
<dbReference type="EC" id="2.3.1.1" evidence="5"/>
<dbReference type="Proteomes" id="UP000318582">
    <property type="component" value="Unassembled WGS sequence"/>
</dbReference>
<gene>
    <name evidence="18" type="ORF">PhCBS80983_g01937</name>
</gene>
<comment type="function">
    <text evidence="1">N-acetylglutamate synthase involved in arginine biosynthesis.</text>
</comment>
<dbReference type="InterPro" id="IPR000182">
    <property type="entry name" value="GNAT_dom"/>
</dbReference>
<feature type="domain" description="N-acetyltransferase" evidence="17">
    <location>
        <begin position="419"/>
        <end position="577"/>
    </location>
</feature>
<dbReference type="GO" id="GO:0005759">
    <property type="term" value="C:mitochondrial matrix"/>
    <property type="evidence" value="ECO:0007669"/>
    <property type="project" value="TreeGrafter"/>
</dbReference>
<dbReference type="PANTHER" id="PTHR23342:SF4">
    <property type="entry name" value="AMINO-ACID ACETYLTRANSFERASE, MITOCHONDRIAL"/>
    <property type="match status" value="1"/>
</dbReference>
<keyword evidence="7" id="KW-0028">Amino-acid biosynthesis</keyword>
<evidence type="ECO:0000256" key="8">
    <source>
        <dbReference type="ARBA" id="ARBA00022679"/>
    </source>
</evidence>
<dbReference type="InterPro" id="IPR036393">
    <property type="entry name" value="AceGlu_kinase-like_sf"/>
</dbReference>